<dbReference type="Proteomes" id="UP000001402">
    <property type="component" value="Chromosome"/>
</dbReference>
<evidence type="ECO:0000313" key="1">
    <source>
        <dbReference type="EMBL" id="ADU42191.1"/>
    </source>
</evidence>
<protein>
    <submittedName>
        <fullName evidence="1">Uncharacterized protein</fullName>
    </submittedName>
</protein>
<name>E6VKR2_RHOPX</name>
<dbReference type="HOGENOM" id="CLU_3366960_0_0_5"/>
<accession>E6VKR2</accession>
<dbReference type="EMBL" id="CP002418">
    <property type="protein sequence ID" value="ADU42191.1"/>
    <property type="molecule type" value="Genomic_DNA"/>
</dbReference>
<reference evidence="1" key="1">
    <citation type="submission" date="2010-12" db="EMBL/GenBank/DDBJ databases">
        <title>Complete sequence of Rhodopseudomonas palustris DX-1.</title>
        <authorList>
            <consortium name="US DOE Joint Genome Institute"/>
            <person name="Lucas S."/>
            <person name="Copeland A."/>
            <person name="Lapidus A."/>
            <person name="Cheng J.-F."/>
            <person name="Goodwin L."/>
            <person name="Pitluck S."/>
            <person name="Misra M."/>
            <person name="Chertkov O."/>
            <person name="Detter J.C."/>
            <person name="Han C."/>
            <person name="Tapia R."/>
            <person name="Land M."/>
            <person name="Hauser L."/>
            <person name="Kyrpides N."/>
            <person name="Ivanova N."/>
            <person name="Ovchinnikova G."/>
            <person name="Logan B."/>
            <person name="Oda Y."/>
            <person name="Harwood C."/>
            <person name="Woyke T."/>
        </authorList>
    </citation>
    <scope>NUCLEOTIDE SEQUENCE [LARGE SCALE GENOMIC DNA]</scope>
    <source>
        <strain evidence="1">DX-1</strain>
    </source>
</reference>
<dbReference type="KEGG" id="rpx:Rpdx1_0551"/>
<gene>
    <name evidence="1" type="ordered locus">Rpdx1_0551</name>
</gene>
<dbReference type="AlphaFoldDB" id="E6VKR2"/>
<dbReference type="STRING" id="652103.Rpdx1_0551"/>
<organism evidence="1 2">
    <name type="scientific">Rhodopseudomonas palustris (strain DX-1)</name>
    <dbReference type="NCBI Taxonomy" id="652103"/>
    <lineage>
        <taxon>Bacteria</taxon>
        <taxon>Pseudomonadati</taxon>
        <taxon>Pseudomonadota</taxon>
        <taxon>Alphaproteobacteria</taxon>
        <taxon>Hyphomicrobiales</taxon>
        <taxon>Nitrobacteraceae</taxon>
        <taxon>Rhodopseudomonas</taxon>
    </lineage>
</organism>
<proteinExistence type="predicted"/>
<evidence type="ECO:0000313" key="2">
    <source>
        <dbReference type="Proteomes" id="UP000001402"/>
    </source>
</evidence>
<sequence length="35" mass="4112">MHNYHQTAAATVNRWLVEWQAFETKVERISTKHGA</sequence>